<reference evidence="10" key="1">
    <citation type="submission" date="2015-05" db="EMBL/GenBank/DDBJ databases">
        <authorList>
            <person name="Rodrigo-Torres Lidia"/>
            <person name="Arahal R.David."/>
        </authorList>
    </citation>
    <scope>NUCLEOTIDE SEQUENCE [LARGE SCALE GENOMIC DNA]</scope>
    <source>
        <strain evidence="10">CECT 7321</strain>
    </source>
</reference>
<dbReference type="AlphaFoldDB" id="A0A0H5CYH0"/>
<evidence type="ECO:0000256" key="4">
    <source>
        <dbReference type="ARBA" id="ARBA00022801"/>
    </source>
</evidence>
<sequence>MTIHSMTGFAAAQGTTGAHSWSCELRSVNAKGLDLRLRIPEWLEGFEPFVRGELGKALARGNVSMTLRINRNEDTGANLTINEAMLATVLSSMAKIEAAAKVAGVDLAPSTSAEILSQRGVLEQGNTADDPAPIVAALKGAFAAILSDFVNMRASEGAALKAVLLDQLDEIDTLQSRAADLAEARKPQMAETLRNNLARVLDNADKVDEARVAQELALLAVKADVTEEIDRLKAHVSAARDLLAKGGAVGRKLDFLMQEFNREANTLCSKAQNSDLTAIGLDLKSVIDQMREQVQNIE</sequence>
<protein>
    <recommendedName>
        <fullName evidence="11">YicC-like family, N-terminal region</fullName>
    </recommendedName>
</protein>
<evidence type="ECO:0000256" key="2">
    <source>
        <dbReference type="ARBA" id="ARBA00022722"/>
    </source>
</evidence>
<evidence type="ECO:0000256" key="1">
    <source>
        <dbReference type="ARBA" id="ARBA00001968"/>
    </source>
</evidence>
<dbReference type="InterPro" id="IPR013551">
    <property type="entry name" value="YicC-like_C"/>
</dbReference>
<dbReference type="PANTHER" id="PTHR30636">
    <property type="entry name" value="UPF0701 PROTEIN YICC"/>
    <property type="match status" value="1"/>
</dbReference>
<dbReference type="Pfam" id="PF08340">
    <property type="entry name" value="YicC-like_C"/>
    <property type="match status" value="1"/>
</dbReference>
<keyword evidence="10" id="KW-1185">Reference proteome</keyword>
<evidence type="ECO:0000259" key="7">
    <source>
        <dbReference type="Pfam" id="PF03755"/>
    </source>
</evidence>
<dbReference type="Proteomes" id="UP000043764">
    <property type="component" value="Unassembled WGS sequence"/>
</dbReference>
<evidence type="ECO:0000256" key="3">
    <source>
        <dbReference type="ARBA" id="ARBA00022759"/>
    </source>
</evidence>
<comment type="cofactor">
    <cofactor evidence="1">
        <name>a divalent metal cation</name>
        <dbReference type="ChEBI" id="CHEBI:60240"/>
    </cofactor>
</comment>
<dbReference type="GO" id="GO:0004521">
    <property type="term" value="F:RNA endonuclease activity"/>
    <property type="evidence" value="ECO:0007669"/>
    <property type="project" value="InterPro"/>
</dbReference>
<dbReference type="InterPro" id="IPR013527">
    <property type="entry name" value="YicC-like_N"/>
</dbReference>
<organism evidence="9 10">
    <name type="scientific">Phaeobacter italicus</name>
    <dbReference type="NCBI Taxonomy" id="481446"/>
    <lineage>
        <taxon>Bacteria</taxon>
        <taxon>Pseudomonadati</taxon>
        <taxon>Pseudomonadota</taxon>
        <taxon>Alphaproteobacteria</taxon>
        <taxon>Rhodobacterales</taxon>
        <taxon>Roseobacteraceae</taxon>
        <taxon>Phaeobacter</taxon>
    </lineage>
</organism>
<keyword evidence="2" id="KW-0540">Nuclease</keyword>
<dbReference type="InterPro" id="IPR005229">
    <property type="entry name" value="YicC/YloC-like"/>
</dbReference>
<keyword evidence="4" id="KW-0378">Hydrolase</keyword>
<feature type="domain" description="Endoribonuclease YicC-like C-terminal" evidence="8">
    <location>
        <begin position="182"/>
        <end position="298"/>
    </location>
</feature>
<evidence type="ECO:0000313" key="9">
    <source>
        <dbReference type="EMBL" id="CRL09844.1"/>
    </source>
</evidence>
<evidence type="ECO:0000256" key="6">
    <source>
        <dbReference type="SAM" id="Coils"/>
    </source>
</evidence>
<feature type="coiled-coil region" evidence="6">
    <location>
        <begin position="190"/>
        <end position="242"/>
    </location>
</feature>
<dbReference type="EMBL" id="CVRL01000007">
    <property type="protein sequence ID" value="CRL09844.1"/>
    <property type="molecule type" value="Genomic_DNA"/>
</dbReference>
<dbReference type="NCBIfam" id="TIGR00255">
    <property type="entry name" value="YicC/YloC family endoribonuclease"/>
    <property type="match status" value="1"/>
</dbReference>
<dbReference type="Pfam" id="PF03755">
    <property type="entry name" value="YicC-like_N"/>
    <property type="match status" value="1"/>
</dbReference>
<accession>A0A0H5CYH0</accession>
<dbReference type="GO" id="GO:0016787">
    <property type="term" value="F:hydrolase activity"/>
    <property type="evidence" value="ECO:0007669"/>
    <property type="project" value="UniProtKB-KW"/>
</dbReference>
<evidence type="ECO:0008006" key="11">
    <source>
        <dbReference type="Google" id="ProtNLM"/>
    </source>
</evidence>
<feature type="domain" description="Endoribonuclease YicC-like N-terminal" evidence="7">
    <location>
        <begin position="3"/>
        <end position="161"/>
    </location>
</feature>
<evidence type="ECO:0000313" key="10">
    <source>
        <dbReference type="Proteomes" id="UP000043764"/>
    </source>
</evidence>
<proteinExistence type="inferred from homology"/>
<name>A0A0H5CYH0_9RHOB</name>
<dbReference type="PANTHER" id="PTHR30636:SF3">
    <property type="entry name" value="UPF0701 PROTEIN YICC"/>
    <property type="match status" value="1"/>
</dbReference>
<comment type="similarity">
    <text evidence="5">Belongs to the YicC/YloC family.</text>
</comment>
<keyword evidence="3" id="KW-0255">Endonuclease</keyword>
<dbReference type="STRING" id="481446.NIT7645_01333"/>
<evidence type="ECO:0000256" key="5">
    <source>
        <dbReference type="ARBA" id="ARBA00035648"/>
    </source>
</evidence>
<evidence type="ECO:0000259" key="8">
    <source>
        <dbReference type="Pfam" id="PF08340"/>
    </source>
</evidence>
<gene>
    <name evidence="9" type="ORF">NIT7321_00679</name>
</gene>
<keyword evidence="6" id="KW-0175">Coiled coil</keyword>
<dbReference type="RefSeq" id="WP_050672585.1">
    <property type="nucleotide sequence ID" value="NZ_CVRL01000007.1"/>
</dbReference>